<comment type="caution">
    <text evidence="1">The sequence shown here is derived from an EMBL/GenBank/DDBJ whole genome shotgun (WGS) entry which is preliminary data.</text>
</comment>
<sequence length="193" mass="22483">MKKHRNKTVIILKKLNLRSIAMSLFTELRRISQDWSMRIYRAKNILFPQSWGEEKWLEFCKALCLFIQEKGTNWSQDDKLYWDLRCQLHDGGTLVCQVEQDGHEKISLAVVQTGGFVESGQNYIWLLAELGKDGKFLKDPYFVDGIWKEAFLIFLLPRHKQAAFFLSAFKDTTSPLSVESRSEANNHSSYLID</sequence>
<accession>A0ABR4ZXN6</accession>
<dbReference type="Proteomes" id="UP000031594">
    <property type="component" value="Unassembled WGS sequence"/>
</dbReference>
<dbReference type="EMBL" id="JQNX01000003">
    <property type="protein sequence ID" value="KIE58904.1"/>
    <property type="molecule type" value="Genomic_DNA"/>
</dbReference>
<evidence type="ECO:0000313" key="2">
    <source>
        <dbReference type="Proteomes" id="UP000031594"/>
    </source>
</evidence>
<name>A0ABR4ZXN6_9BACT</name>
<proteinExistence type="predicted"/>
<organism evidence="1 2">
    <name type="scientific">Methylacidiphilum kamchatkense Kam1</name>
    <dbReference type="NCBI Taxonomy" id="1202785"/>
    <lineage>
        <taxon>Bacteria</taxon>
        <taxon>Pseudomonadati</taxon>
        <taxon>Verrucomicrobiota</taxon>
        <taxon>Methylacidiphilae</taxon>
        <taxon>Methylacidiphilales</taxon>
        <taxon>Methylacidiphilaceae</taxon>
        <taxon>Methylacidiphilum (ex Ratnadevi et al. 2023)</taxon>
    </lineage>
</organism>
<protein>
    <submittedName>
        <fullName evidence="1">Uncharacterized protein</fullName>
    </submittedName>
</protein>
<evidence type="ECO:0000313" key="1">
    <source>
        <dbReference type="EMBL" id="KIE58904.1"/>
    </source>
</evidence>
<gene>
    <name evidence="1" type="ORF">A946_05750</name>
</gene>
<keyword evidence="2" id="KW-1185">Reference proteome</keyword>
<reference evidence="1 2" key="1">
    <citation type="submission" date="2014-08" db="EMBL/GenBank/DDBJ databases">
        <title>Methylacidiphilum kamchatkense strain Kam1 draft genome sequence.</title>
        <authorList>
            <person name="Birkeland N.-K."/>
            <person name="Erikstad H.A."/>
        </authorList>
    </citation>
    <scope>NUCLEOTIDE SEQUENCE [LARGE SCALE GENOMIC DNA]</scope>
    <source>
        <strain evidence="1 2">Kam1</strain>
    </source>
</reference>